<dbReference type="InterPro" id="IPR005821">
    <property type="entry name" value="Ion_trans_dom"/>
</dbReference>
<evidence type="ECO:0000313" key="16">
    <source>
        <dbReference type="EMBL" id="OQR82449.1"/>
    </source>
</evidence>
<reference evidence="16 17" key="1">
    <citation type="journal article" date="2014" name="Genome Biol. Evol.">
        <title>The secreted proteins of Achlya hypogyna and Thraustotheca clavata identify the ancestral oomycete secretome and reveal gene acquisitions by horizontal gene transfer.</title>
        <authorList>
            <person name="Misner I."/>
            <person name="Blouin N."/>
            <person name="Leonard G."/>
            <person name="Richards T.A."/>
            <person name="Lane C.E."/>
        </authorList>
    </citation>
    <scope>NUCLEOTIDE SEQUENCE [LARGE SCALE GENOMIC DNA]</scope>
    <source>
        <strain evidence="16 17">ATCC 48635</strain>
    </source>
</reference>
<keyword evidence="8" id="KW-0406">Ion transport</keyword>
<keyword evidence="10" id="KW-0407">Ion channel</keyword>
<dbReference type="AlphaFoldDB" id="A0A1V9Y9T8"/>
<dbReference type="SUPFAM" id="SSF51735">
    <property type="entry name" value="NAD(P)-binding Rossmann-fold domains"/>
    <property type="match status" value="1"/>
</dbReference>
<evidence type="ECO:0000259" key="14">
    <source>
        <dbReference type="Pfam" id="PF03493"/>
    </source>
</evidence>
<dbReference type="PRINTS" id="PR00169">
    <property type="entry name" value="KCHANNEL"/>
</dbReference>
<dbReference type="InterPro" id="IPR003148">
    <property type="entry name" value="RCK_N"/>
</dbReference>
<dbReference type="PANTHER" id="PTHR10027:SF10">
    <property type="entry name" value="SLOWPOKE 2, ISOFORM D"/>
    <property type="match status" value="1"/>
</dbReference>
<keyword evidence="6" id="KW-0630">Potassium</keyword>
<dbReference type="Pfam" id="PF22614">
    <property type="entry name" value="Slo-like_RCK"/>
    <property type="match status" value="2"/>
</dbReference>
<accession>A0A1V9Y9T8</accession>
<keyword evidence="4" id="KW-0812">Transmembrane</keyword>
<keyword evidence="9" id="KW-0472">Membrane</keyword>
<evidence type="ECO:0000256" key="10">
    <source>
        <dbReference type="ARBA" id="ARBA00023303"/>
    </source>
</evidence>
<keyword evidence="17" id="KW-1185">Reference proteome</keyword>
<feature type="domain" description="RCK N-terminal" evidence="15">
    <location>
        <begin position="328"/>
        <end position="455"/>
    </location>
</feature>
<feature type="domain" description="Calcium-activated potassium channel BK alpha subunit" evidence="14">
    <location>
        <begin position="473"/>
        <end position="563"/>
    </location>
</feature>
<gene>
    <name evidence="16" type="ORF">ACHHYP_16036</name>
</gene>
<evidence type="ECO:0000256" key="2">
    <source>
        <dbReference type="ARBA" id="ARBA00022448"/>
    </source>
</evidence>
<dbReference type="Pfam" id="PF00520">
    <property type="entry name" value="Ion_trans"/>
    <property type="match status" value="1"/>
</dbReference>
<comment type="caution">
    <text evidence="16">The sequence shown here is derived from an EMBL/GenBank/DDBJ whole genome shotgun (WGS) entry which is preliminary data.</text>
</comment>
<evidence type="ECO:0000259" key="13">
    <source>
        <dbReference type="Pfam" id="PF00520"/>
    </source>
</evidence>
<comment type="subcellular location">
    <subcellularLocation>
        <location evidence="1">Membrane</location>
        <topology evidence="1">Multi-pass membrane protein</topology>
    </subcellularLocation>
</comment>
<feature type="compositionally biased region" description="Polar residues" evidence="12">
    <location>
        <begin position="1"/>
        <end position="12"/>
    </location>
</feature>
<sequence>MEVPVATSQGLPSLTDRRPSRQVQRSFRSDRQRKPEVSGLSAWLLGNDHWDFFHGIPKGFSLRTRVRIKVENSAVGQAWDLFQTVISLAACGLYVVQSYNPSVQSTPLDMAFVAIFSADYLLRFYCAEDRYVFPFTFNAIIDFMAIIPSVYDFTSRSDHESYAAFVASRPNLTSAQAQALYSAYVSHKQPTFAFFRFVRVLRVMKAIQLSRSSSSHRISAVQRQLAGIGLLVTSILFISACLFQTIENYYRELDEPQLTLGDSFYFILVTISTVGYGDLAPQTTFGKFITCSVIVASLVLVPQEVNKLLALLAMQSPFRTAYLPELNNPHVLILGHTANATVLTEFFTEFYHPDRIVCSLGGRAAVNRIPCVIMAPHEPNEELRALLMHPLFTGKVFYVKGSILNEEDLHRVAVDRAQAAFILTDKNAHDPVSEDANAVLRSLVLENCAPELPTFIQIISPSYADFTTHNDRHHILCIDQHKLSLLAKSCLCPGLSTLVCNLFRSALLPERSSAVEWKREYLLGSSLEIYTTDMPTYLHDLSFTKAADVLYDIFDGEVVLIGVHEDAVAGAFEPETAPYMVASNQPATFLSTIAGLGHELLQEEVLRPRIQPHMTPAPPVNPTHRGTYVNPGASYILRPRQTLYVLCESKNVAELVSHTECYEAWVAKGHSIERSPAMKKQRSPRHRYQPPHDLVQASARLVSTRRSAQRSLEDVRIRSVCSDNPLDDSHQIRNHILVVSDLLQVPIETFIKPLRLAHYTVGSKYYHPIVFMSTSEQGIAEAYRAARHYEGVYLLHAADDSKEAFFEAGITKAKCCVLLAEKTGQRVMDGESLDSRVIFRYLTVQKIMENYGPIMHADFTVLVEMVAASTMKVMDSTLGKRLRAAGAAPRRPSFPIYTAVKGAKRKHGSIIDRCQIAMDTLQEHKKAREERQRNLQSIRSKHTTSVPFGSSHHAILSFYAAGYGVSTDVFDSLLCQSFFTPELIPFTQELLCMEQRTTDGDSGAVVSSSLNQIPLPPAFASKTFGDLFSYLLAYENAVAVGLYRDTDSATSLPYVYTVPKRDVVLRKDDLVFILAQPHTQIALESTSIVGNQAQVESRIAEVQLTKSSISAILNKIKDDKLRKEHGVV</sequence>
<evidence type="ECO:0000313" key="17">
    <source>
        <dbReference type="Proteomes" id="UP000243579"/>
    </source>
</evidence>
<dbReference type="OrthoDB" id="10035564at2759"/>
<proteinExistence type="predicted"/>
<evidence type="ECO:0000259" key="15">
    <source>
        <dbReference type="Pfam" id="PF22614"/>
    </source>
</evidence>
<evidence type="ECO:0000256" key="6">
    <source>
        <dbReference type="ARBA" id="ARBA00022958"/>
    </source>
</evidence>
<organism evidence="16 17">
    <name type="scientific">Achlya hypogyna</name>
    <name type="common">Oomycete</name>
    <name type="synonym">Protoachlya hypogyna</name>
    <dbReference type="NCBI Taxonomy" id="1202772"/>
    <lineage>
        <taxon>Eukaryota</taxon>
        <taxon>Sar</taxon>
        <taxon>Stramenopiles</taxon>
        <taxon>Oomycota</taxon>
        <taxon>Saprolegniomycetes</taxon>
        <taxon>Saprolegniales</taxon>
        <taxon>Achlyaceae</taxon>
        <taxon>Achlya</taxon>
    </lineage>
</organism>
<evidence type="ECO:0000256" key="5">
    <source>
        <dbReference type="ARBA" id="ARBA00022826"/>
    </source>
</evidence>
<dbReference type="InterPro" id="IPR047871">
    <property type="entry name" value="K_chnl_Slo-like"/>
</dbReference>
<dbReference type="STRING" id="1202772.A0A1V9Y9T8"/>
<dbReference type="PANTHER" id="PTHR10027">
    <property type="entry name" value="CALCIUM-ACTIVATED POTASSIUM CHANNEL ALPHA CHAIN"/>
    <property type="match status" value="1"/>
</dbReference>
<dbReference type="SUPFAM" id="SSF81324">
    <property type="entry name" value="Voltage-gated potassium channels"/>
    <property type="match status" value="1"/>
</dbReference>
<dbReference type="Pfam" id="PF03493">
    <property type="entry name" value="BK_channel_a"/>
    <property type="match status" value="1"/>
</dbReference>
<protein>
    <recommendedName>
        <fullName evidence="11">BK channel</fullName>
    </recommendedName>
</protein>
<feature type="domain" description="Ion transport" evidence="13">
    <location>
        <begin position="77"/>
        <end position="300"/>
    </location>
</feature>
<dbReference type="InterPro" id="IPR027359">
    <property type="entry name" value="Volt_channel_dom_sf"/>
</dbReference>
<dbReference type="Proteomes" id="UP000243579">
    <property type="component" value="Unassembled WGS sequence"/>
</dbReference>
<evidence type="ECO:0000256" key="3">
    <source>
        <dbReference type="ARBA" id="ARBA00022538"/>
    </source>
</evidence>
<keyword evidence="5" id="KW-0631">Potassium channel</keyword>
<dbReference type="GO" id="GO:0016020">
    <property type="term" value="C:membrane"/>
    <property type="evidence" value="ECO:0007669"/>
    <property type="project" value="UniProtKB-SubCell"/>
</dbReference>
<keyword evidence="2" id="KW-0813">Transport</keyword>
<dbReference type="Gene3D" id="3.40.50.720">
    <property type="entry name" value="NAD(P)-binding Rossmann-like Domain"/>
    <property type="match status" value="1"/>
</dbReference>
<evidence type="ECO:0000256" key="9">
    <source>
        <dbReference type="ARBA" id="ARBA00023136"/>
    </source>
</evidence>
<evidence type="ECO:0000256" key="11">
    <source>
        <dbReference type="ARBA" id="ARBA00029579"/>
    </source>
</evidence>
<evidence type="ECO:0000256" key="4">
    <source>
        <dbReference type="ARBA" id="ARBA00022692"/>
    </source>
</evidence>
<keyword evidence="3" id="KW-0633">Potassium transport</keyword>
<evidence type="ECO:0000256" key="12">
    <source>
        <dbReference type="SAM" id="MobiDB-lite"/>
    </source>
</evidence>
<feature type="domain" description="RCK N-terminal" evidence="15">
    <location>
        <begin position="732"/>
        <end position="850"/>
    </location>
</feature>
<evidence type="ECO:0000256" key="8">
    <source>
        <dbReference type="ARBA" id="ARBA00023065"/>
    </source>
</evidence>
<keyword evidence="7" id="KW-1133">Transmembrane helix</keyword>
<evidence type="ECO:0000256" key="7">
    <source>
        <dbReference type="ARBA" id="ARBA00022989"/>
    </source>
</evidence>
<dbReference type="EMBL" id="JNBR01002453">
    <property type="protein sequence ID" value="OQR82449.1"/>
    <property type="molecule type" value="Genomic_DNA"/>
</dbReference>
<evidence type="ECO:0000256" key="1">
    <source>
        <dbReference type="ARBA" id="ARBA00004141"/>
    </source>
</evidence>
<feature type="region of interest" description="Disordered" evidence="12">
    <location>
        <begin position="1"/>
        <end position="33"/>
    </location>
</feature>
<dbReference type="InterPro" id="IPR003929">
    <property type="entry name" value="K_chnl_BK_asu"/>
</dbReference>
<dbReference type="Gene3D" id="1.20.120.350">
    <property type="entry name" value="Voltage-gated potassium channels. Chain C"/>
    <property type="match status" value="1"/>
</dbReference>
<name>A0A1V9Y9T8_ACHHY</name>
<dbReference type="InterPro" id="IPR036291">
    <property type="entry name" value="NAD(P)-bd_dom_sf"/>
</dbReference>
<dbReference type="Gene3D" id="1.10.287.70">
    <property type="match status" value="1"/>
</dbReference>
<dbReference type="GO" id="GO:0005267">
    <property type="term" value="F:potassium channel activity"/>
    <property type="evidence" value="ECO:0007669"/>
    <property type="project" value="UniProtKB-KW"/>
</dbReference>